<name>A0ACC2CXA1_DIPCM</name>
<dbReference type="EMBL" id="CM055099">
    <property type="protein sequence ID" value="KAJ7546591.1"/>
    <property type="molecule type" value="Genomic_DNA"/>
</dbReference>
<sequence>MQQLPPSLALKVELGPATGKVLECTHLKRSTIGRTRANSFQIKDDAISQKHLLIECKDGQWFVEDLGSSNGTSINGINIDEGVPVAVCHDDLLRIGIDTRLRVVLQPATVPQVLPKEKQSSRRSASSQLQKVCIPAHNEQTPCTFQTGSTAKRPPGRRDFAQPQVFSVFKDAIKPTSVKESCKTKSSLRQRGFPQVQSLFRSWHDNAPSKKKTAPKQEEHTKSTEKTLREWFAQEKERIPNYQREKAEETVLEIREHAEELKRAYMISLLSKTASNVEDL</sequence>
<evidence type="ECO:0000313" key="2">
    <source>
        <dbReference type="Proteomes" id="UP001162992"/>
    </source>
</evidence>
<dbReference type="Proteomes" id="UP001162992">
    <property type="component" value="Chromosome 8"/>
</dbReference>
<gene>
    <name evidence="1" type="ORF">O6H91_08G045600</name>
</gene>
<accession>A0ACC2CXA1</accession>
<comment type="caution">
    <text evidence="1">The sequence shown here is derived from an EMBL/GenBank/DDBJ whole genome shotgun (WGS) entry which is preliminary data.</text>
</comment>
<reference evidence="2" key="1">
    <citation type="journal article" date="2024" name="Proc. Natl. Acad. Sci. U.S.A.">
        <title>Extraordinary preservation of gene collinearity over three hundred million years revealed in homosporous lycophytes.</title>
        <authorList>
            <person name="Li C."/>
            <person name="Wickell D."/>
            <person name="Kuo L.Y."/>
            <person name="Chen X."/>
            <person name="Nie B."/>
            <person name="Liao X."/>
            <person name="Peng D."/>
            <person name="Ji J."/>
            <person name="Jenkins J."/>
            <person name="Williams M."/>
            <person name="Shu S."/>
            <person name="Plott C."/>
            <person name="Barry K."/>
            <person name="Rajasekar S."/>
            <person name="Grimwood J."/>
            <person name="Han X."/>
            <person name="Sun S."/>
            <person name="Hou Z."/>
            <person name="He W."/>
            <person name="Dai G."/>
            <person name="Sun C."/>
            <person name="Schmutz J."/>
            <person name="Leebens-Mack J.H."/>
            <person name="Li F.W."/>
            <person name="Wang L."/>
        </authorList>
    </citation>
    <scope>NUCLEOTIDE SEQUENCE [LARGE SCALE GENOMIC DNA]</scope>
    <source>
        <strain evidence="2">cv. PW_Plant_1</strain>
    </source>
</reference>
<keyword evidence="2" id="KW-1185">Reference proteome</keyword>
<protein>
    <submittedName>
        <fullName evidence="1">Uncharacterized protein</fullName>
    </submittedName>
</protein>
<organism evidence="1 2">
    <name type="scientific">Diphasiastrum complanatum</name>
    <name type="common">Issler's clubmoss</name>
    <name type="synonym">Lycopodium complanatum</name>
    <dbReference type="NCBI Taxonomy" id="34168"/>
    <lineage>
        <taxon>Eukaryota</taxon>
        <taxon>Viridiplantae</taxon>
        <taxon>Streptophyta</taxon>
        <taxon>Embryophyta</taxon>
        <taxon>Tracheophyta</taxon>
        <taxon>Lycopodiopsida</taxon>
        <taxon>Lycopodiales</taxon>
        <taxon>Lycopodiaceae</taxon>
        <taxon>Lycopodioideae</taxon>
        <taxon>Diphasiastrum</taxon>
    </lineage>
</organism>
<evidence type="ECO:0000313" key="1">
    <source>
        <dbReference type="EMBL" id="KAJ7546591.1"/>
    </source>
</evidence>
<proteinExistence type="predicted"/>